<sequence>MRRNTSADDAISSPFLVLGEKIINVGVLLHVSGKKLVNLQVPRLVLSRLNRLLRVPHRVFPLPWENIVFCFETWWDEQIMDYAQKVSFC</sequence>
<dbReference type="AlphaFoldDB" id="A0AAV4PCN6"/>
<organism evidence="1 2">
    <name type="scientific">Caerostris darwini</name>
    <dbReference type="NCBI Taxonomy" id="1538125"/>
    <lineage>
        <taxon>Eukaryota</taxon>
        <taxon>Metazoa</taxon>
        <taxon>Ecdysozoa</taxon>
        <taxon>Arthropoda</taxon>
        <taxon>Chelicerata</taxon>
        <taxon>Arachnida</taxon>
        <taxon>Araneae</taxon>
        <taxon>Araneomorphae</taxon>
        <taxon>Entelegynae</taxon>
        <taxon>Araneoidea</taxon>
        <taxon>Araneidae</taxon>
        <taxon>Caerostris</taxon>
    </lineage>
</organism>
<evidence type="ECO:0000313" key="2">
    <source>
        <dbReference type="Proteomes" id="UP001054837"/>
    </source>
</evidence>
<dbReference type="Proteomes" id="UP001054837">
    <property type="component" value="Unassembled WGS sequence"/>
</dbReference>
<accession>A0AAV4PCN6</accession>
<proteinExistence type="predicted"/>
<name>A0AAV4PCN6_9ARAC</name>
<keyword evidence="2" id="KW-1185">Reference proteome</keyword>
<evidence type="ECO:0000313" key="1">
    <source>
        <dbReference type="EMBL" id="GIX94783.1"/>
    </source>
</evidence>
<reference evidence="1 2" key="1">
    <citation type="submission" date="2021-06" db="EMBL/GenBank/DDBJ databases">
        <title>Caerostris darwini draft genome.</title>
        <authorList>
            <person name="Kono N."/>
            <person name="Arakawa K."/>
        </authorList>
    </citation>
    <scope>NUCLEOTIDE SEQUENCE [LARGE SCALE GENOMIC DNA]</scope>
</reference>
<dbReference type="EMBL" id="BPLQ01002657">
    <property type="protein sequence ID" value="GIX94783.1"/>
    <property type="molecule type" value="Genomic_DNA"/>
</dbReference>
<protein>
    <submittedName>
        <fullName evidence="1">Uncharacterized protein</fullName>
    </submittedName>
</protein>
<gene>
    <name evidence="1" type="ORF">CDAR_211741</name>
</gene>
<comment type="caution">
    <text evidence="1">The sequence shown here is derived from an EMBL/GenBank/DDBJ whole genome shotgun (WGS) entry which is preliminary data.</text>
</comment>